<organism evidence="6 7">
    <name type="scientific">Eimeria tenella</name>
    <name type="common">Coccidian parasite</name>
    <dbReference type="NCBI Taxonomy" id="5802"/>
    <lineage>
        <taxon>Eukaryota</taxon>
        <taxon>Sar</taxon>
        <taxon>Alveolata</taxon>
        <taxon>Apicomplexa</taxon>
        <taxon>Conoidasida</taxon>
        <taxon>Coccidia</taxon>
        <taxon>Eucoccidiorida</taxon>
        <taxon>Eimeriorina</taxon>
        <taxon>Eimeriidae</taxon>
        <taxon>Eimeria</taxon>
    </lineage>
</organism>
<keyword evidence="2" id="KW-0694">RNA-binding</keyword>
<dbReference type="GO" id="GO:0005634">
    <property type="term" value="C:nucleus"/>
    <property type="evidence" value="ECO:0007669"/>
    <property type="project" value="UniProtKB-SubCell"/>
</dbReference>
<sequence>MLGMLPHAKGNAAGGASCFYITLRPQLFELDEKYSLFGEVLEGVETLERINAAFVDSKHIPLTPVRILRAYVLADPFFCRVSRFALGDAAAAPAAAAEAEAAEAEAAAAEEMEECDKDKLGFTPPASPEPLAAEALSDEELDEIMAIEKVDQKEAEARKVTLEILGDIPDADMAPPENVLFVAKLNPATQDDDLRLLFSRSGNSACSAASGAAASPRKLPTSLLLQHYKFAAAPLQVCCCSTL</sequence>
<keyword evidence="3" id="KW-0539">Nucleus</keyword>
<feature type="compositionally biased region" description="Acidic residues" evidence="4">
    <location>
        <begin position="106"/>
        <end position="115"/>
    </location>
</feature>
<dbReference type="Gene3D" id="2.40.100.10">
    <property type="entry name" value="Cyclophilin-like"/>
    <property type="match status" value="1"/>
</dbReference>
<dbReference type="AlphaFoldDB" id="U6KWW9"/>
<keyword evidence="7" id="KW-1185">Reference proteome</keyword>
<dbReference type="RefSeq" id="XP_013230743.1">
    <property type="nucleotide sequence ID" value="XM_013375289.1"/>
</dbReference>
<dbReference type="GO" id="GO:0003755">
    <property type="term" value="F:peptidyl-prolyl cis-trans isomerase activity"/>
    <property type="evidence" value="ECO:0007669"/>
    <property type="project" value="InterPro"/>
</dbReference>
<feature type="domain" description="PPIase cyclophilin-type" evidence="5">
    <location>
        <begin position="1"/>
        <end position="72"/>
    </location>
</feature>
<dbReference type="PANTHER" id="PTHR45843">
    <property type="entry name" value="PEPTIDYL-PROLYL CIS-TRANS ISOMERASE-LIKE 4"/>
    <property type="match status" value="1"/>
</dbReference>
<dbReference type="InterPro" id="IPR002130">
    <property type="entry name" value="Cyclophilin-type_PPIase_dom"/>
</dbReference>
<comment type="subcellular location">
    <subcellularLocation>
        <location evidence="1">Nucleus</location>
    </subcellularLocation>
</comment>
<dbReference type="Pfam" id="PF00160">
    <property type="entry name" value="Pro_isomerase"/>
    <property type="match status" value="1"/>
</dbReference>
<feature type="region of interest" description="Disordered" evidence="4">
    <location>
        <begin position="106"/>
        <end position="130"/>
    </location>
</feature>
<reference evidence="6" key="1">
    <citation type="submission" date="2013-10" db="EMBL/GenBank/DDBJ databases">
        <title>Genomic analysis of the causative agents of coccidiosis in chickens.</title>
        <authorList>
            <person name="Reid A.J."/>
            <person name="Blake D."/>
            <person name="Billington K."/>
            <person name="Browne H."/>
            <person name="Dunn M."/>
            <person name="Hung S."/>
            <person name="Kawahara F."/>
            <person name="Miranda-Saavedra D."/>
            <person name="Mourier T."/>
            <person name="Nagra H."/>
            <person name="Otto T.D."/>
            <person name="Rawlings N."/>
            <person name="Sanchez A."/>
            <person name="Sanders M."/>
            <person name="Subramaniam C."/>
            <person name="Tay Y."/>
            <person name="Dear P."/>
            <person name="Doerig C."/>
            <person name="Gruber A."/>
            <person name="Parkinson J."/>
            <person name="Shirley M."/>
            <person name="Wan K.L."/>
            <person name="Berriman M."/>
            <person name="Tomley F."/>
            <person name="Pain A."/>
        </authorList>
    </citation>
    <scope>NUCLEOTIDE SEQUENCE [LARGE SCALE GENOMIC DNA]</scope>
    <source>
        <strain evidence="6">Houghton</strain>
    </source>
</reference>
<dbReference type="SUPFAM" id="SSF50891">
    <property type="entry name" value="Cyclophilin-like"/>
    <property type="match status" value="1"/>
</dbReference>
<evidence type="ECO:0000256" key="2">
    <source>
        <dbReference type="ARBA" id="ARBA00022884"/>
    </source>
</evidence>
<dbReference type="InterPro" id="IPR035542">
    <property type="entry name" value="CRIP"/>
</dbReference>
<evidence type="ECO:0000256" key="4">
    <source>
        <dbReference type="SAM" id="MobiDB-lite"/>
    </source>
</evidence>
<proteinExistence type="predicted"/>
<dbReference type="OrthoDB" id="2083at2759"/>
<protein>
    <submittedName>
        <fullName evidence="6">RNA recognition motif-containing protein, putative</fullName>
    </submittedName>
</protein>
<evidence type="ECO:0000256" key="3">
    <source>
        <dbReference type="ARBA" id="ARBA00023242"/>
    </source>
</evidence>
<evidence type="ECO:0000313" key="6">
    <source>
        <dbReference type="EMBL" id="CDJ39990.1"/>
    </source>
</evidence>
<reference evidence="6" key="2">
    <citation type="submission" date="2013-10" db="EMBL/GenBank/DDBJ databases">
        <authorList>
            <person name="Aslett M."/>
        </authorList>
    </citation>
    <scope>NUCLEOTIDE SEQUENCE [LARGE SCALE GENOMIC DNA]</scope>
    <source>
        <strain evidence="6">Houghton</strain>
    </source>
</reference>
<accession>U6KWW9</accession>
<dbReference type="GO" id="GO:0003723">
    <property type="term" value="F:RNA binding"/>
    <property type="evidence" value="ECO:0007669"/>
    <property type="project" value="UniProtKB-KW"/>
</dbReference>
<dbReference type="PANTHER" id="PTHR45843:SF1">
    <property type="entry name" value="PEPTIDYL-PROLYL CIS-TRANS ISOMERASE-LIKE 4"/>
    <property type="match status" value="1"/>
</dbReference>
<dbReference type="VEuPathDB" id="ToxoDB:ETH_00035810"/>
<dbReference type="GeneID" id="25256203"/>
<dbReference type="EMBL" id="HG674810">
    <property type="protein sequence ID" value="CDJ39990.1"/>
    <property type="molecule type" value="Genomic_DNA"/>
</dbReference>
<evidence type="ECO:0000256" key="1">
    <source>
        <dbReference type="ARBA" id="ARBA00004123"/>
    </source>
</evidence>
<evidence type="ECO:0000313" key="7">
    <source>
        <dbReference type="Proteomes" id="UP000030747"/>
    </source>
</evidence>
<dbReference type="Proteomes" id="UP000030747">
    <property type="component" value="Unassembled WGS sequence"/>
</dbReference>
<dbReference type="PROSITE" id="PS50072">
    <property type="entry name" value="CSA_PPIASE_2"/>
    <property type="match status" value="1"/>
</dbReference>
<name>U6KWW9_EIMTE</name>
<evidence type="ECO:0000259" key="5">
    <source>
        <dbReference type="PROSITE" id="PS50072"/>
    </source>
</evidence>
<gene>
    <name evidence="6" type="ORF">ETH_00035810</name>
</gene>
<dbReference type="VEuPathDB" id="ToxoDB:ETH2_0837800"/>
<dbReference type="InterPro" id="IPR029000">
    <property type="entry name" value="Cyclophilin-like_dom_sf"/>
</dbReference>